<dbReference type="Proteomes" id="UP000198804">
    <property type="component" value="Unassembled WGS sequence"/>
</dbReference>
<feature type="compositionally biased region" description="Low complexity" evidence="1">
    <location>
        <begin position="1"/>
        <end position="13"/>
    </location>
</feature>
<organism evidence="3 4">
    <name type="scientific">Methylorubrum salsuginis</name>
    <dbReference type="NCBI Taxonomy" id="414703"/>
    <lineage>
        <taxon>Bacteria</taxon>
        <taxon>Pseudomonadati</taxon>
        <taxon>Pseudomonadota</taxon>
        <taxon>Alphaproteobacteria</taxon>
        <taxon>Hyphomicrobiales</taxon>
        <taxon>Methylobacteriaceae</taxon>
        <taxon>Methylorubrum</taxon>
    </lineage>
</organism>
<reference evidence="4" key="1">
    <citation type="submission" date="2016-10" db="EMBL/GenBank/DDBJ databases">
        <authorList>
            <person name="Varghese N."/>
            <person name="Submissions S."/>
        </authorList>
    </citation>
    <scope>NUCLEOTIDE SEQUENCE [LARGE SCALE GENOMIC DNA]</scope>
    <source>
        <strain evidence="4">CGMCC 1.6474</strain>
    </source>
</reference>
<dbReference type="PROSITE" id="PS51186">
    <property type="entry name" value="GNAT"/>
    <property type="match status" value="1"/>
</dbReference>
<proteinExistence type="predicted"/>
<feature type="domain" description="N-acetyltransferase" evidence="2">
    <location>
        <begin position="35"/>
        <end position="200"/>
    </location>
</feature>
<dbReference type="InterPro" id="IPR016181">
    <property type="entry name" value="Acyl_CoA_acyltransferase"/>
</dbReference>
<dbReference type="EMBL" id="FOSV01000023">
    <property type="protein sequence ID" value="SFL74864.1"/>
    <property type="molecule type" value="Genomic_DNA"/>
</dbReference>
<keyword evidence="4" id="KW-1185">Reference proteome</keyword>
<dbReference type="PANTHER" id="PTHR43072:SF8">
    <property type="entry name" value="ACYLTRANSFERASE FABY-RELATED"/>
    <property type="match status" value="1"/>
</dbReference>
<accession>A0A1I4K7Z9</accession>
<evidence type="ECO:0000259" key="2">
    <source>
        <dbReference type="PROSITE" id="PS51186"/>
    </source>
</evidence>
<name>A0A1I4K7Z9_9HYPH</name>
<dbReference type="InterPro" id="IPR000182">
    <property type="entry name" value="GNAT_dom"/>
</dbReference>
<dbReference type="SUPFAM" id="SSF55729">
    <property type="entry name" value="Acyl-CoA N-acyltransferases (Nat)"/>
    <property type="match status" value="1"/>
</dbReference>
<evidence type="ECO:0000256" key="1">
    <source>
        <dbReference type="SAM" id="MobiDB-lite"/>
    </source>
</evidence>
<sequence length="215" mass="23831">MAQGAQAGAQAGARAETPTEGALAERPCPAHWPDIVIRPSSDADVPAMIAIYERHIRRGVGDTGDFEEERLLPDDLKRRRKNMRSKRLPHLVAERDGQVAGYAYAVPFRKRPAYRFTLKHSIYVHPDHLHAGIGRRLLPALIEACSAGGYRQMIGYIDAKNEASLRLHEACGFARVGYLPAIGYKYGRWSDSVMVQCPLGSGADDQPQSWDRPAE</sequence>
<protein>
    <submittedName>
        <fullName evidence="3">Phosphinothricin acetyltransferase</fullName>
    </submittedName>
</protein>
<dbReference type="RefSeq" id="WP_425287074.1">
    <property type="nucleotide sequence ID" value="NZ_FOSV01000023.1"/>
</dbReference>
<gene>
    <name evidence="3" type="ORF">SAMN04488125_12342</name>
</gene>
<dbReference type="CDD" id="cd04301">
    <property type="entry name" value="NAT_SF"/>
    <property type="match status" value="1"/>
</dbReference>
<evidence type="ECO:0000313" key="3">
    <source>
        <dbReference type="EMBL" id="SFL74864.1"/>
    </source>
</evidence>
<evidence type="ECO:0000313" key="4">
    <source>
        <dbReference type="Proteomes" id="UP000198804"/>
    </source>
</evidence>
<dbReference type="PANTHER" id="PTHR43072">
    <property type="entry name" value="N-ACETYLTRANSFERASE"/>
    <property type="match status" value="1"/>
</dbReference>
<keyword evidence="3" id="KW-0808">Transferase</keyword>
<dbReference type="Pfam" id="PF00583">
    <property type="entry name" value="Acetyltransf_1"/>
    <property type="match status" value="1"/>
</dbReference>
<dbReference type="AlphaFoldDB" id="A0A1I4K7Z9"/>
<dbReference type="GO" id="GO:0016747">
    <property type="term" value="F:acyltransferase activity, transferring groups other than amino-acyl groups"/>
    <property type="evidence" value="ECO:0007669"/>
    <property type="project" value="InterPro"/>
</dbReference>
<dbReference type="Gene3D" id="3.40.630.30">
    <property type="match status" value="1"/>
</dbReference>
<dbReference type="STRING" id="414703.SAMN04488125_12342"/>
<feature type="region of interest" description="Disordered" evidence="1">
    <location>
        <begin position="1"/>
        <end position="26"/>
    </location>
</feature>